<dbReference type="SUPFAM" id="SSF53474">
    <property type="entry name" value="alpha/beta-Hydrolases"/>
    <property type="match status" value="1"/>
</dbReference>
<sequence length="829" mass="91143">MLKNLLFLTCLFVATSAFAQDTLKFEKALTVASGSRYGREAVYTDLLAWKMANNQLQTPIENGEFSTGKNGEKVLWKAIKADPKGRFSAFSRRAFQTTSNPFLNPSGVDRGSDYIYLTYTSPTAQTAILNVIGGNSLFFNGIPHMGDPYASGYMNIPVQLKKGVNELYVRGASIVPMIILNAKKLLIHTDDVTSPSIVLNETNGILKGAVTVSNSSLKDYNDLLFKTTLNGKQREVVVARIPKLSMRKVIFEFDASAVATPGNYNVELQLLQGNKKVDEKVIVIEALNGASTHKQTFVSNIDGSLQYFAVTPQLKGWKPNSALFLSVHGAGVEAIGQAKAYKSKDWGTVVAATNRRPRGFNWEDWGRKDALEVLSLAKNQFKPNAQQIYLTGHSMGGHGTWFLGATYPDKWAAIAPAAGYASLKDYGSADGKIPDSSQNSIERMLLRAGNQSDVPKLATNYTPLGVYILHGDADKVVPVSYARQMKKLLAGFHPDFSYYEYPGGEHWFGDQSVDWPAIFSFFKWHTIPVDSAVNHIDFMTSSPGISANYRWASIEQQEQPLQYSRIILNRDNKQAMITGKTENVATLKFALTSFKANTAVKITLDSLTAIDYTTRSANDTVVLAKSNGAWQMLTQVNARDKNPIRSGTFKEAFNHKMVFVVGTGGTAEAAEANLNKAKYDAESWYYRGNGAVDIITDKEFSAAKYQQRNIILYGNAGNNAAWKILLKDCPIQVNNSQITAGQQSWKGNDLAAYYIWPQKDNRLLVGVVASTGVAGMKAAYANQYFAGGSGFPDFMVFSADLPKAGSKGIKLAGFYDNKWQFDEKNTAKP</sequence>
<keyword evidence="1 2" id="KW-0732">Signal</keyword>
<dbReference type="Pfam" id="PF00326">
    <property type="entry name" value="Peptidase_S9"/>
    <property type="match status" value="1"/>
</dbReference>
<dbReference type="PANTHER" id="PTHR43037">
    <property type="entry name" value="UNNAMED PRODUCT-RELATED"/>
    <property type="match status" value="1"/>
</dbReference>
<dbReference type="InterPro" id="IPR029058">
    <property type="entry name" value="AB_hydrolase_fold"/>
</dbReference>
<accession>A0A0C1D499</accession>
<dbReference type="AlphaFoldDB" id="A0A0C1D499"/>
<feature type="signal peptide" evidence="2">
    <location>
        <begin position="1"/>
        <end position="19"/>
    </location>
</feature>
<dbReference type="RefSeq" id="WP_039479948.1">
    <property type="nucleotide sequence ID" value="NZ_JSYN01000027.1"/>
</dbReference>
<dbReference type="OrthoDB" id="9764953at2"/>
<dbReference type="GO" id="GO:0006508">
    <property type="term" value="P:proteolysis"/>
    <property type="evidence" value="ECO:0007669"/>
    <property type="project" value="InterPro"/>
</dbReference>
<evidence type="ECO:0000256" key="1">
    <source>
        <dbReference type="ARBA" id="ARBA00022729"/>
    </source>
</evidence>
<evidence type="ECO:0000313" key="5">
    <source>
        <dbReference type="Proteomes" id="UP000031246"/>
    </source>
</evidence>
<name>A0A0C1D499_9SPHI</name>
<proteinExistence type="predicted"/>
<feature type="chain" id="PRO_5002129520" description="Peptidase S9 prolyl oligopeptidase catalytic domain-containing protein" evidence="2">
    <location>
        <begin position="20"/>
        <end position="829"/>
    </location>
</feature>
<dbReference type="GO" id="GO:0008236">
    <property type="term" value="F:serine-type peptidase activity"/>
    <property type="evidence" value="ECO:0007669"/>
    <property type="project" value="InterPro"/>
</dbReference>
<reference evidence="4 5" key="1">
    <citation type="submission" date="2014-10" db="EMBL/GenBank/DDBJ databases">
        <title>Pedobacter Kyungheensis.</title>
        <authorList>
            <person name="Anderson B.M."/>
            <person name="Newman J.D."/>
        </authorList>
    </citation>
    <scope>NUCLEOTIDE SEQUENCE [LARGE SCALE GENOMIC DNA]</scope>
    <source>
        <strain evidence="4 5">KACC 16221</strain>
    </source>
</reference>
<protein>
    <recommendedName>
        <fullName evidence="3">Peptidase S9 prolyl oligopeptidase catalytic domain-containing protein</fullName>
    </recommendedName>
</protein>
<organism evidence="4 5">
    <name type="scientific">Pedobacter kyungheensis</name>
    <dbReference type="NCBI Taxonomy" id="1069985"/>
    <lineage>
        <taxon>Bacteria</taxon>
        <taxon>Pseudomonadati</taxon>
        <taxon>Bacteroidota</taxon>
        <taxon>Sphingobacteriia</taxon>
        <taxon>Sphingobacteriales</taxon>
        <taxon>Sphingobacteriaceae</taxon>
        <taxon>Pedobacter</taxon>
    </lineage>
</organism>
<dbReference type="InterPro" id="IPR001375">
    <property type="entry name" value="Peptidase_S9_cat"/>
</dbReference>
<dbReference type="InterPro" id="IPR050955">
    <property type="entry name" value="Plant_Biomass_Hydrol_Est"/>
</dbReference>
<dbReference type="Gene3D" id="3.40.50.1820">
    <property type="entry name" value="alpha/beta hydrolase"/>
    <property type="match status" value="1"/>
</dbReference>
<evidence type="ECO:0000256" key="2">
    <source>
        <dbReference type="SAM" id="SignalP"/>
    </source>
</evidence>
<dbReference type="Proteomes" id="UP000031246">
    <property type="component" value="Unassembled WGS sequence"/>
</dbReference>
<keyword evidence="5" id="KW-1185">Reference proteome</keyword>
<dbReference type="PANTHER" id="PTHR43037:SF4">
    <property type="entry name" value="PEPTIDASE S9 PROLYL OLIGOPEPTIDASE CATALYTIC DOMAIN-CONTAINING PROTEIN"/>
    <property type="match status" value="1"/>
</dbReference>
<dbReference type="EMBL" id="JSYN01000027">
    <property type="protein sequence ID" value="KIA91756.1"/>
    <property type="molecule type" value="Genomic_DNA"/>
</dbReference>
<feature type="domain" description="Peptidase S9 prolyl oligopeptidase catalytic" evidence="3">
    <location>
        <begin position="361"/>
        <end position="514"/>
    </location>
</feature>
<evidence type="ECO:0000313" key="4">
    <source>
        <dbReference type="EMBL" id="KIA91756.1"/>
    </source>
</evidence>
<evidence type="ECO:0000259" key="3">
    <source>
        <dbReference type="Pfam" id="PF00326"/>
    </source>
</evidence>
<gene>
    <name evidence="4" type="ORF">OC25_20640</name>
</gene>
<comment type="caution">
    <text evidence="4">The sequence shown here is derived from an EMBL/GenBank/DDBJ whole genome shotgun (WGS) entry which is preliminary data.</text>
</comment>